<dbReference type="Pfam" id="PF02758">
    <property type="entry name" value="PYRIN"/>
    <property type="match status" value="1"/>
</dbReference>
<protein>
    <recommendedName>
        <fullName evidence="5">Pyrin domain-containing protein</fullName>
    </recommendedName>
</protein>
<dbReference type="FunFam" id="1.10.533.10:FF:000067">
    <property type="entry name" value="NLR family pyrin domain containing 2"/>
    <property type="match status" value="1"/>
</dbReference>
<dbReference type="GO" id="GO:0002376">
    <property type="term" value="P:immune system process"/>
    <property type="evidence" value="ECO:0007669"/>
    <property type="project" value="UniProtKB-KW"/>
</dbReference>
<reference evidence="6" key="2">
    <citation type="submission" date="2025-08" db="UniProtKB">
        <authorList>
            <consortium name="Ensembl"/>
        </authorList>
    </citation>
    <scope>IDENTIFICATION</scope>
</reference>
<dbReference type="SMART" id="SM01289">
    <property type="entry name" value="PYRIN"/>
    <property type="match status" value="1"/>
</dbReference>
<dbReference type="AlphaFoldDB" id="A0A7N5K7R9"/>
<proteinExistence type="predicted"/>
<evidence type="ECO:0000256" key="2">
    <source>
        <dbReference type="ARBA" id="ARBA00022490"/>
    </source>
</evidence>
<dbReference type="Gene3D" id="1.10.533.10">
    <property type="entry name" value="Death Domain, Fas"/>
    <property type="match status" value="1"/>
</dbReference>
<keyword evidence="3" id="KW-0391">Immunity</keyword>
<evidence type="ECO:0000256" key="3">
    <source>
        <dbReference type="ARBA" id="ARBA00022859"/>
    </source>
</evidence>
<evidence type="ECO:0000259" key="5">
    <source>
        <dbReference type="PROSITE" id="PS50824"/>
    </source>
</evidence>
<feature type="compositionally biased region" description="Basic and acidic residues" evidence="4">
    <location>
        <begin position="99"/>
        <end position="119"/>
    </location>
</feature>
<evidence type="ECO:0000256" key="1">
    <source>
        <dbReference type="ARBA" id="ARBA00004496"/>
    </source>
</evidence>
<accession>A0A7N5K7R9</accession>
<dbReference type="InterPro" id="IPR011029">
    <property type="entry name" value="DEATH-like_dom_sf"/>
</dbReference>
<feature type="region of interest" description="Disordered" evidence="4">
    <location>
        <begin position="85"/>
        <end position="119"/>
    </location>
</feature>
<name>A0A7N5K7R9_AILME</name>
<dbReference type="Ensembl" id="ENSAMET00000025450.1">
    <property type="protein sequence ID" value="ENSAMEP00000033947.1"/>
    <property type="gene ID" value="ENSAMEG00000025515.1"/>
</dbReference>
<dbReference type="SUPFAM" id="SSF47986">
    <property type="entry name" value="DEATH domain"/>
    <property type="match status" value="1"/>
</dbReference>
<organism evidence="6 7">
    <name type="scientific">Ailuropoda melanoleuca</name>
    <name type="common">Giant panda</name>
    <dbReference type="NCBI Taxonomy" id="9646"/>
    <lineage>
        <taxon>Eukaryota</taxon>
        <taxon>Metazoa</taxon>
        <taxon>Chordata</taxon>
        <taxon>Craniata</taxon>
        <taxon>Vertebrata</taxon>
        <taxon>Euteleostomi</taxon>
        <taxon>Mammalia</taxon>
        <taxon>Eutheria</taxon>
        <taxon>Laurasiatheria</taxon>
        <taxon>Carnivora</taxon>
        <taxon>Caniformia</taxon>
        <taxon>Ursidae</taxon>
        <taxon>Ailuropoda</taxon>
    </lineage>
</organism>
<evidence type="ECO:0000313" key="6">
    <source>
        <dbReference type="Ensembl" id="ENSAMEP00000033947.1"/>
    </source>
</evidence>
<dbReference type="GO" id="GO:0032651">
    <property type="term" value="P:regulation of interleukin-1 beta production"/>
    <property type="evidence" value="ECO:0007669"/>
    <property type="project" value="UniProtKB-ARBA"/>
</dbReference>
<dbReference type="Proteomes" id="UP000008912">
    <property type="component" value="Unassembled WGS sequence"/>
</dbReference>
<sequence length="119" mass="13184">MEPSAQLGVSLQRLLEQLGQHEPSQFKSLLRPLSPQGELQHMPATGVKEADGKQLAEILSNRCPSHWVEMVTIQVFDKMNRTDLSERAKDELGGPTQVRGEDVTNPEEAKEVLKGEKPG</sequence>
<dbReference type="CDD" id="cd08320">
    <property type="entry name" value="Pyrin_NALPs"/>
    <property type="match status" value="1"/>
</dbReference>
<feature type="domain" description="Pyrin" evidence="5">
    <location>
        <begin position="1"/>
        <end position="94"/>
    </location>
</feature>
<dbReference type="GO" id="GO:0005829">
    <property type="term" value="C:cytosol"/>
    <property type="evidence" value="ECO:0007669"/>
    <property type="project" value="UniProtKB-ARBA"/>
</dbReference>
<keyword evidence="7" id="KW-1185">Reference proteome</keyword>
<dbReference type="InParanoid" id="A0A7N5K7R9"/>
<comment type="subcellular location">
    <subcellularLocation>
        <location evidence="1">Cytoplasm</location>
    </subcellularLocation>
</comment>
<reference evidence="6 7" key="1">
    <citation type="journal article" date="2010" name="Nature">
        <title>The sequence and de novo assembly of the giant panda genome.</title>
        <authorList>
            <person name="Li R."/>
            <person name="Fan W."/>
            <person name="Tian G."/>
            <person name="Zhu H."/>
            <person name="He L."/>
            <person name="Cai J."/>
            <person name="Huang Q."/>
            <person name="Cai Q."/>
            <person name="Li B."/>
            <person name="Bai Y."/>
            <person name="Zhang Z."/>
            <person name="Zhang Y."/>
            <person name="Wang W."/>
            <person name="Li J."/>
            <person name="Wei F."/>
            <person name="Li H."/>
            <person name="Jian M."/>
            <person name="Li J."/>
            <person name="Zhang Z."/>
            <person name="Nielsen R."/>
            <person name="Li D."/>
            <person name="Gu W."/>
            <person name="Yang Z."/>
            <person name="Xuan Z."/>
            <person name="Ryder O.A."/>
            <person name="Leung F.C."/>
            <person name="Zhou Y."/>
            <person name="Cao J."/>
            <person name="Sun X."/>
            <person name="Fu Y."/>
            <person name="Fang X."/>
            <person name="Guo X."/>
            <person name="Wang B."/>
            <person name="Hou R."/>
            <person name="Shen F."/>
            <person name="Mu B."/>
            <person name="Ni P."/>
            <person name="Lin R."/>
            <person name="Qian W."/>
            <person name="Wang G."/>
            <person name="Yu C."/>
            <person name="Nie W."/>
            <person name="Wang J."/>
            <person name="Wu Z."/>
            <person name="Liang H."/>
            <person name="Min J."/>
            <person name="Wu Q."/>
            <person name="Cheng S."/>
            <person name="Ruan J."/>
            <person name="Wang M."/>
            <person name="Shi Z."/>
            <person name="Wen M."/>
            <person name="Liu B."/>
            <person name="Ren X."/>
            <person name="Zheng H."/>
            <person name="Dong D."/>
            <person name="Cook K."/>
            <person name="Shan G."/>
            <person name="Zhang H."/>
            <person name="Kosiol C."/>
            <person name="Xie X."/>
            <person name="Lu Z."/>
            <person name="Zheng H."/>
            <person name="Li Y."/>
            <person name="Steiner C.C."/>
            <person name="Lam T.T."/>
            <person name="Lin S."/>
            <person name="Zhang Q."/>
            <person name="Li G."/>
            <person name="Tian J."/>
            <person name="Gong T."/>
            <person name="Liu H."/>
            <person name="Zhang D."/>
            <person name="Fang L."/>
            <person name="Ye C."/>
            <person name="Zhang J."/>
            <person name="Hu W."/>
            <person name="Xu A."/>
            <person name="Ren Y."/>
            <person name="Zhang G."/>
            <person name="Bruford M.W."/>
            <person name="Li Q."/>
            <person name="Ma L."/>
            <person name="Guo Y."/>
            <person name="An N."/>
            <person name="Hu Y."/>
            <person name="Zheng Y."/>
            <person name="Shi Y."/>
            <person name="Li Z."/>
            <person name="Liu Q."/>
            <person name="Chen Y."/>
            <person name="Zhao J."/>
            <person name="Qu N."/>
            <person name="Zhao S."/>
            <person name="Tian F."/>
            <person name="Wang X."/>
            <person name="Wang H."/>
            <person name="Xu L."/>
            <person name="Liu X."/>
            <person name="Vinar T."/>
            <person name="Wang Y."/>
            <person name="Lam T.W."/>
            <person name="Yiu S.M."/>
            <person name="Liu S."/>
            <person name="Zhang H."/>
            <person name="Li D."/>
            <person name="Huang Y."/>
            <person name="Wang X."/>
            <person name="Yang G."/>
            <person name="Jiang Z."/>
            <person name="Wang J."/>
            <person name="Qin N."/>
            <person name="Li L."/>
            <person name="Li J."/>
            <person name="Bolund L."/>
            <person name="Kristiansen K."/>
            <person name="Wong G.K."/>
            <person name="Olson M."/>
            <person name="Zhang X."/>
            <person name="Li S."/>
            <person name="Yang H."/>
            <person name="Wang J."/>
            <person name="Wang J."/>
        </authorList>
    </citation>
    <scope>NUCLEOTIDE SEQUENCE [LARGE SCALE GENOMIC DNA]</scope>
</reference>
<dbReference type="GeneTree" id="ENSGT00940000161714"/>
<dbReference type="InterPro" id="IPR004020">
    <property type="entry name" value="DAPIN"/>
</dbReference>
<keyword evidence="2" id="KW-0963">Cytoplasm</keyword>
<evidence type="ECO:0000313" key="7">
    <source>
        <dbReference type="Proteomes" id="UP000008912"/>
    </source>
</evidence>
<evidence type="ECO:0000256" key="4">
    <source>
        <dbReference type="SAM" id="MobiDB-lite"/>
    </source>
</evidence>
<dbReference type="GO" id="GO:1901223">
    <property type="term" value="P:negative regulation of non-canonical NF-kappaB signal transduction"/>
    <property type="evidence" value="ECO:0007669"/>
    <property type="project" value="UniProtKB-ARBA"/>
</dbReference>
<reference evidence="6" key="3">
    <citation type="submission" date="2025-09" db="UniProtKB">
        <authorList>
            <consortium name="Ensembl"/>
        </authorList>
    </citation>
    <scope>IDENTIFICATION</scope>
</reference>
<dbReference type="PROSITE" id="PS50824">
    <property type="entry name" value="DAPIN"/>
    <property type="match status" value="1"/>
</dbReference>